<sequence>MGFRSWLSDRLVTVDAIYGLILYAALVGAVSDDDSNSFEVLALSVFSLVIFWAAHVYAGTIVNHVGNVPLRTAIGKAIGHSSGMLWAAILPSLPLLLGVFGVLSVDDAVDYSLLIVTLQLGVLGYVALKNRGAGHAARIFGAIGCALFGTLIIALNSAVH</sequence>
<keyword evidence="3" id="KW-1185">Reference proteome</keyword>
<keyword evidence="1" id="KW-1133">Transmembrane helix</keyword>
<feature type="transmembrane region" description="Helical" evidence="1">
    <location>
        <begin position="12"/>
        <end position="30"/>
    </location>
</feature>
<gene>
    <name evidence="2" type="ORF">Q5716_11950</name>
</gene>
<dbReference type="EMBL" id="JAUQUB010000002">
    <property type="protein sequence ID" value="MDO7882940.1"/>
    <property type="molecule type" value="Genomic_DNA"/>
</dbReference>
<feature type="transmembrane region" description="Helical" evidence="1">
    <location>
        <begin position="140"/>
        <end position="159"/>
    </location>
</feature>
<feature type="transmembrane region" description="Helical" evidence="1">
    <location>
        <begin position="83"/>
        <end position="105"/>
    </location>
</feature>
<organism evidence="2 3">
    <name type="scientific">Antiquaquibacter soli</name>
    <dbReference type="NCBI Taxonomy" id="3064523"/>
    <lineage>
        <taxon>Bacteria</taxon>
        <taxon>Bacillati</taxon>
        <taxon>Actinomycetota</taxon>
        <taxon>Actinomycetes</taxon>
        <taxon>Micrococcales</taxon>
        <taxon>Microbacteriaceae</taxon>
        <taxon>Antiquaquibacter</taxon>
    </lineage>
</organism>
<proteinExistence type="predicted"/>
<keyword evidence="1" id="KW-0472">Membrane</keyword>
<feature type="transmembrane region" description="Helical" evidence="1">
    <location>
        <begin position="111"/>
        <end position="128"/>
    </location>
</feature>
<evidence type="ECO:0000313" key="3">
    <source>
        <dbReference type="Proteomes" id="UP001241072"/>
    </source>
</evidence>
<protein>
    <submittedName>
        <fullName evidence="2">Uncharacterized protein</fullName>
    </submittedName>
</protein>
<evidence type="ECO:0000313" key="2">
    <source>
        <dbReference type="EMBL" id="MDO7882940.1"/>
    </source>
</evidence>
<accession>A0ABT9BU64</accession>
<comment type="caution">
    <text evidence="2">The sequence shown here is derived from an EMBL/GenBank/DDBJ whole genome shotgun (WGS) entry which is preliminary data.</text>
</comment>
<dbReference type="Proteomes" id="UP001241072">
    <property type="component" value="Unassembled WGS sequence"/>
</dbReference>
<name>A0ABT9BU64_9MICO</name>
<dbReference type="RefSeq" id="WP_305003369.1">
    <property type="nucleotide sequence ID" value="NZ_JAUQUB010000002.1"/>
</dbReference>
<reference evidence="2 3" key="1">
    <citation type="submission" date="2023-07" db="EMBL/GenBank/DDBJ databases">
        <title>Protaetiibacter sp. nov WY-16 isolated from soil.</title>
        <authorList>
            <person name="Liu B."/>
            <person name="Wan Y."/>
        </authorList>
    </citation>
    <scope>NUCLEOTIDE SEQUENCE [LARGE SCALE GENOMIC DNA]</scope>
    <source>
        <strain evidence="2 3">WY-16</strain>
    </source>
</reference>
<evidence type="ECO:0000256" key="1">
    <source>
        <dbReference type="SAM" id="Phobius"/>
    </source>
</evidence>
<feature type="transmembrane region" description="Helical" evidence="1">
    <location>
        <begin position="42"/>
        <end position="62"/>
    </location>
</feature>
<keyword evidence="1" id="KW-0812">Transmembrane</keyword>